<evidence type="ECO:0000259" key="1">
    <source>
        <dbReference type="PROSITE" id="PS51471"/>
    </source>
</evidence>
<organism evidence="2">
    <name type="scientific">Arcella intermedia</name>
    <dbReference type="NCBI Taxonomy" id="1963864"/>
    <lineage>
        <taxon>Eukaryota</taxon>
        <taxon>Amoebozoa</taxon>
        <taxon>Tubulinea</taxon>
        <taxon>Elardia</taxon>
        <taxon>Arcellinida</taxon>
        <taxon>Sphaerothecina</taxon>
        <taxon>Arcellidae</taxon>
        <taxon>Arcella</taxon>
    </lineage>
</organism>
<dbReference type="SUPFAM" id="SSF51197">
    <property type="entry name" value="Clavaminate synthase-like"/>
    <property type="match status" value="1"/>
</dbReference>
<dbReference type="PANTHER" id="PTHR31212">
    <property type="entry name" value="ALPHA-KETOGLUTARATE-DEPENDENT DIOXYGENASE ALKB HOMOLOG 3"/>
    <property type="match status" value="1"/>
</dbReference>
<reference evidence="2" key="1">
    <citation type="journal article" date="2020" name="J. Eukaryot. Microbiol.">
        <title>De novo Sequencing, Assembly and Annotation of the Transcriptome for the Free-Living Testate Amoeba Arcella intermedia.</title>
        <authorList>
            <person name="Ribeiro G.M."/>
            <person name="Porfirio-Sousa A.L."/>
            <person name="Maurer-Alcala X.X."/>
            <person name="Katz L.A."/>
            <person name="Lahr D.J.G."/>
        </authorList>
    </citation>
    <scope>NUCLEOTIDE SEQUENCE</scope>
</reference>
<dbReference type="EMBL" id="GIBP01008926">
    <property type="protein sequence ID" value="NDV37895.1"/>
    <property type="molecule type" value="Transcribed_RNA"/>
</dbReference>
<dbReference type="Pfam" id="PF13532">
    <property type="entry name" value="2OG-FeII_Oxy_2"/>
    <property type="match status" value="1"/>
</dbReference>
<dbReference type="GO" id="GO:0006307">
    <property type="term" value="P:DNA alkylation repair"/>
    <property type="evidence" value="ECO:0007669"/>
    <property type="project" value="InterPro"/>
</dbReference>
<accession>A0A6B2LLU1</accession>
<protein>
    <recommendedName>
        <fullName evidence="1">Fe2OG dioxygenase domain-containing protein</fullName>
    </recommendedName>
</protein>
<name>A0A6B2LLU1_9EUKA</name>
<dbReference type="Gene3D" id="2.60.120.590">
    <property type="entry name" value="Alpha-ketoglutarate-dependent dioxygenase AlkB-like"/>
    <property type="match status" value="1"/>
</dbReference>
<dbReference type="AlphaFoldDB" id="A0A6B2LLU1"/>
<dbReference type="InterPro" id="IPR027450">
    <property type="entry name" value="AlkB-like"/>
</dbReference>
<dbReference type="PROSITE" id="PS51471">
    <property type="entry name" value="FE2OG_OXY"/>
    <property type="match status" value="1"/>
</dbReference>
<dbReference type="InterPro" id="IPR037151">
    <property type="entry name" value="AlkB-like_sf"/>
</dbReference>
<feature type="domain" description="Fe2OG dioxygenase" evidence="1">
    <location>
        <begin position="77"/>
        <end position="174"/>
    </location>
</feature>
<dbReference type="PANTHER" id="PTHR31212:SF4">
    <property type="entry name" value="ALPHA-KETOGLUTARATE-DEPENDENT DIOXYGENASE ALKB HOMOLOG 3"/>
    <property type="match status" value="1"/>
</dbReference>
<sequence length="174" mass="20265">MSPQDSHRLFTNLRPLPFYQSDIEVRGKTYKSPRLQCWMANPEMKSKAELYTREDPVPWSNDMLAIKNELEEMFEFGFDYVLMNLYRDGKDYISLHSDREAISNGKNVIASLSLGASRRFILKNNKDPTKKHEFLLVSGSLLVMAGTTQQHWKHTVPKQLKVNDPRLNLTFRKS</sequence>
<evidence type="ECO:0000313" key="2">
    <source>
        <dbReference type="EMBL" id="NDV37895.1"/>
    </source>
</evidence>
<proteinExistence type="predicted"/>
<dbReference type="GO" id="GO:0051213">
    <property type="term" value="F:dioxygenase activity"/>
    <property type="evidence" value="ECO:0007669"/>
    <property type="project" value="InterPro"/>
</dbReference>
<dbReference type="InterPro" id="IPR005123">
    <property type="entry name" value="Oxoglu/Fe-dep_dioxygenase_dom"/>
</dbReference>
<dbReference type="InterPro" id="IPR032854">
    <property type="entry name" value="ALKBH3"/>
</dbReference>